<keyword evidence="1" id="KW-0723">Serine/threonine-protein kinase</keyword>
<name>A0A0D2JAR8_9CHLO</name>
<dbReference type="PANTHER" id="PTHR45646">
    <property type="entry name" value="SERINE/THREONINE-PROTEIN KINASE DOA-RELATED"/>
    <property type="match status" value="1"/>
</dbReference>
<dbReference type="InterPro" id="IPR000719">
    <property type="entry name" value="Prot_kinase_dom"/>
</dbReference>
<dbReference type="Gene3D" id="3.30.200.20">
    <property type="entry name" value="Phosphorylase Kinase, domain 1"/>
    <property type="match status" value="1"/>
</dbReference>
<feature type="region of interest" description="Disordered" evidence="6">
    <location>
        <begin position="1"/>
        <end position="40"/>
    </location>
</feature>
<evidence type="ECO:0000256" key="1">
    <source>
        <dbReference type="ARBA" id="ARBA00022527"/>
    </source>
</evidence>
<dbReference type="GO" id="GO:0005634">
    <property type="term" value="C:nucleus"/>
    <property type="evidence" value="ECO:0007669"/>
    <property type="project" value="TreeGrafter"/>
</dbReference>
<dbReference type="SUPFAM" id="SSF56112">
    <property type="entry name" value="Protein kinase-like (PK-like)"/>
    <property type="match status" value="1"/>
</dbReference>
<dbReference type="AlphaFoldDB" id="A0A0D2JAR8"/>
<dbReference type="EC" id="2.7.12.1" evidence="8"/>
<dbReference type="Gene3D" id="1.10.510.10">
    <property type="entry name" value="Transferase(Phosphotransferase) domain 1"/>
    <property type="match status" value="1"/>
</dbReference>
<keyword evidence="5" id="KW-0067">ATP-binding</keyword>
<dbReference type="PANTHER" id="PTHR45646:SF11">
    <property type="entry name" value="SERINE_THREONINE-PROTEIN KINASE DOA"/>
    <property type="match status" value="1"/>
</dbReference>
<evidence type="ECO:0000256" key="3">
    <source>
        <dbReference type="ARBA" id="ARBA00022741"/>
    </source>
</evidence>
<keyword evidence="4 8" id="KW-0418">Kinase</keyword>
<dbReference type="InterPro" id="IPR011009">
    <property type="entry name" value="Kinase-like_dom_sf"/>
</dbReference>
<dbReference type="GO" id="GO:0005524">
    <property type="term" value="F:ATP binding"/>
    <property type="evidence" value="ECO:0007669"/>
    <property type="project" value="UniProtKB-KW"/>
</dbReference>
<evidence type="ECO:0000256" key="5">
    <source>
        <dbReference type="ARBA" id="ARBA00022840"/>
    </source>
</evidence>
<evidence type="ECO:0000313" key="9">
    <source>
        <dbReference type="Proteomes" id="UP000054498"/>
    </source>
</evidence>
<keyword evidence="9" id="KW-1185">Reference proteome</keyword>
<dbReference type="Proteomes" id="UP000054498">
    <property type="component" value="Unassembled WGS sequence"/>
</dbReference>
<sequence length="221" mass="24921">MSTAVVAGASRKRAEEEENGSSTSPQPIKRQRLSSESEEQEGHYVYELGENISSRYKILSKFGEAAQKTALTHAPAPSLWRAPHASRHAYARGALAADAPRDPSRACRAPASLATPAPGTFGRVLECWDRRRKEYVAVKIVRNVDKYRHAAMIELEVLNTLEANDPVSKRKCVHLKEWFDYRGHVCMVFEKLGPSLYDFLRRNDYQPFPLAVVQEDLRPAK</sequence>
<feature type="domain" description="Protein kinase" evidence="7">
    <location>
        <begin position="110"/>
        <end position="221"/>
    </location>
</feature>
<reference evidence="8 9" key="1">
    <citation type="journal article" date="2013" name="BMC Genomics">
        <title>Reconstruction of the lipid metabolism for the microalga Monoraphidium neglectum from its genome sequence reveals characteristics suitable for biofuel production.</title>
        <authorList>
            <person name="Bogen C."/>
            <person name="Al-Dilaimi A."/>
            <person name="Albersmeier A."/>
            <person name="Wichmann J."/>
            <person name="Grundmann M."/>
            <person name="Rupp O."/>
            <person name="Lauersen K.J."/>
            <person name="Blifernez-Klassen O."/>
            <person name="Kalinowski J."/>
            <person name="Goesmann A."/>
            <person name="Mussgnug J.H."/>
            <person name="Kruse O."/>
        </authorList>
    </citation>
    <scope>NUCLEOTIDE SEQUENCE [LARGE SCALE GENOMIC DNA]</scope>
    <source>
        <strain evidence="8 9">SAG 48.87</strain>
    </source>
</reference>
<dbReference type="EMBL" id="KK102825">
    <property type="protein sequence ID" value="KIY96827.1"/>
    <property type="molecule type" value="Genomic_DNA"/>
</dbReference>
<evidence type="ECO:0000256" key="2">
    <source>
        <dbReference type="ARBA" id="ARBA00022679"/>
    </source>
</evidence>
<gene>
    <name evidence="8" type="ORF">MNEG_11134</name>
</gene>
<dbReference type="GeneID" id="25728366"/>
<evidence type="ECO:0000259" key="7">
    <source>
        <dbReference type="PROSITE" id="PS50011"/>
    </source>
</evidence>
<evidence type="ECO:0000313" key="8">
    <source>
        <dbReference type="EMBL" id="KIY96827.1"/>
    </source>
</evidence>
<keyword evidence="2 8" id="KW-0808">Transferase</keyword>
<organism evidence="8 9">
    <name type="scientific">Monoraphidium neglectum</name>
    <dbReference type="NCBI Taxonomy" id="145388"/>
    <lineage>
        <taxon>Eukaryota</taxon>
        <taxon>Viridiplantae</taxon>
        <taxon>Chlorophyta</taxon>
        <taxon>core chlorophytes</taxon>
        <taxon>Chlorophyceae</taxon>
        <taxon>CS clade</taxon>
        <taxon>Sphaeropleales</taxon>
        <taxon>Selenastraceae</taxon>
        <taxon>Monoraphidium</taxon>
    </lineage>
</organism>
<evidence type="ECO:0000256" key="6">
    <source>
        <dbReference type="SAM" id="MobiDB-lite"/>
    </source>
</evidence>
<accession>A0A0D2JAR8</accession>
<keyword evidence="3" id="KW-0547">Nucleotide-binding</keyword>
<evidence type="ECO:0000256" key="4">
    <source>
        <dbReference type="ARBA" id="ARBA00022777"/>
    </source>
</evidence>
<dbReference type="KEGG" id="mng:MNEG_11134"/>
<protein>
    <submittedName>
        <fullName evidence="8">CDC-like kinase</fullName>
        <ecNumber evidence="8">2.7.12.1</ecNumber>
    </submittedName>
</protein>
<dbReference type="GO" id="GO:0004674">
    <property type="term" value="F:protein serine/threonine kinase activity"/>
    <property type="evidence" value="ECO:0007669"/>
    <property type="project" value="UniProtKB-KW"/>
</dbReference>
<dbReference type="InterPro" id="IPR051175">
    <property type="entry name" value="CLK_kinases"/>
</dbReference>
<dbReference type="RefSeq" id="XP_013895847.1">
    <property type="nucleotide sequence ID" value="XM_014040393.1"/>
</dbReference>
<dbReference type="GO" id="GO:0004712">
    <property type="term" value="F:protein serine/threonine/tyrosine kinase activity"/>
    <property type="evidence" value="ECO:0007669"/>
    <property type="project" value="UniProtKB-EC"/>
</dbReference>
<dbReference type="OrthoDB" id="283111at2759"/>
<dbReference type="PROSITE" id="PS50011">
    <property type="entry name" value="PROTEIN_KINASE_DOM"/>
    <property type="match status" value="1"/>
</dbReference>
<proteinExistence type="predicted"/>